<dbReference type="EMBL" id="LQRT01000002">
    <property type="protein sequence ID" value="KZS42285.1"/>
    <property type="molecule type" value="Genomic_DNA"/>
</dbReference>
<organism evidence="2 3">
    <name type="scientific">Aquimarina aggregata</name>
    <dbReference type="NCBI Taxonomy" id="1642818"/>
    <lineage>
        <taxon>Bacteria</taxon>
        <taxon>Pseudomonadati</taxon>
        <taxon>Bacteroidota</taxon>
        <taxon>Flavobacteriia</taxon>
        <taxon>Flavobacteriales</taxon>
        <taxon>Flavobacteriaceae</taxon>
        <taxon>Aquimarina</taxon>
    </lineage>
</organism>
<name>A0A163CD44_9FLAO</name>
<dbReference type="Proteomes" id="UP000076715">
    <property type="component" value="Unassembled WGS sequence"/>
</dbReference>
<comment type="caution">
    <text evidence="2">The sequence shown here is derived from an EMBL/GenBank/DDBJ whole genome shotgun (WGS) entry which is preliminary data.</text>
</comment>
<accession>A0A163CD44</accession>
<evidence type="ECO:0000256" key="1">
    <source>
        <dbReference type="SAM" id="SignalP"/>
    </source>
</evidence>
<evidence type="ECO:0000313" key="3">
    <source>
        <dbReference type="Proteomes" id="UP000076715"/>
    </source>
</evidence>
<sequence length="166" mass="18499">MKKILTLFCLTALLLTSCNNDDDFDNDTFARTFEVTRTFNAANNFADEAVVPNNVEVFDADVALVFILDPIRSAAEGGDVWEPLPKTFNFAPGEFARFSFNFIFDERTNKASIEFVLESDDLTSLNSDITDNQVFRVVIVPSSFASDSKVDLNDLNAVKSALNLEF</sequence>
<dbReference type="OrthoDB" id="1524444at2"/>
<proteinExistence type="predicted"/>
<feature type="chain" id="PRO_5007841979" description="Dihydrolipoamide dehydrogenase" evidence="1">
    <location>
        <begin position="22"/>
        <end position="166"/>
    </location>
</feature>
<dbReference type="AlphaFoldDB" id="A0A163CD44"/>
<reference evidence="2 3" key="1">
    <citation type="submission" date="2016-01" db="EMBL/GenBank/DDBJ databases">
        <title>The draft genome sequence of Aquimarina sp. RZW4-3-2.</title>
        <authorList>
            <person name="Wang Y."/>
        </authorList>
    </citation>
    <scope>NUCLEOTIDE SEQUENCE [LARGE SCALE GENOMIC DNA]</scope>
    <source>
        <strain evidence="2 3">RZW4-3-2</strain>
    </source>
</reference>
<feature type="signal peptide" evidence="1">
    <location>
        <begin position="1"/>
        <end position="21"/>
    </location>
</feature>
<dbReference type="STRING" id="1642818.AWE51_02255"/>
<protein>
    <recommendedName>
        <fullName evidence="4">Dihydrolipoamide dehydrogenase</fullName>
    </recommendedName>
</protein>
<dbReference type="PROSITE" id="PS51257">
    <property type="entry name" value="PROKAR_LIPOPROTEIN"/>
    <property type="match status" value="1"/>
</dbReference>
<evidence type="ECO:0000313" key="2">
    <source>
        <dbReference type="EMBL" id="KZS42285.1"/>
    </source>
</evidence>
<gene>
    <name evidence="2" type="ORF">AWE51_02255</name>
</gene>
<keyword evidence="3" id="KW-1185">Reference proteome</keyword>
<dbReference type="RefSeq" id="WP_066309748.1">
    <property type="nucleotide sequence ID" value="NZ_LQRT01000002.1"/>
</dbReference>
<keyword evidence="1" id="KW-0732">Signal</keyword>
<evidence type="ECO:0008006" key="4">
    <source>
        <dbReference type="Google" id="ProtNLM"/>
    </source>
</evidence>